<dbReference type="Pfam" id="PF18962">
    <property type="entry name" value="Por_Secre_tail"/>
    <property type="match status" value="1"/>
</dbReference>
<proteinExistence type="predicted"/>
<evidence type="ECO:0000256" key="1">
    <source>
        <dbReference type="ARBA" id="ARBA00022729"/>
    </source>
</evidence>
<keyword evidence="4" id="KW-0378">Hydrolase</keyword>
<dbReference type="InterPro" id="IPR026444">
    <property type="entry name" value="Secre_tail"/>
</dbReference>
<evidence type="ECO:0000259" key="2">
    <source>
        <dbReference type="Pfam" id="PF04389"/>
    </source>
</evidence>
<dbReference type="Proteomes" id="UP000198769">
    <property type="component" value="Unassembled WGS sequence"/>
</dbReference>
<feature type="domain" description="Secretion system C-terminal sorting" evidence="3">
    <location>
        <begin position="324"/>
        <end position="393"/>
    </location>
</feature>
<dbReference type="EMBL" id="FOVD01000003">
    <property type="protein sequence ID" value="SFN36048.1"/>
    <property type="molecule type" value="Genomic_DNA"/>
</dbReference>
<keyword evidence="1" id="KW-0732">Signal</keyword>
<keyword evidence="5" id="KW-1185">Reference proteome</keyword>
<dbReference type="SUPFAM" id="SSF53187">
    <property type="entry name" value="Zn-dependent exopeptidases"/>
    <property type="match status" value="1"/>
</dbReference>
<gene>
    <name evidence="4" type="ORF">SAMN05421594_2332</name>
</gene>
<name>A0A1I4YDC7_CHROL</name>
<dbReference type="NCBIfam" id="TIGR04183">
    <property type="entry name" value="Por_Secre_tail"/>
    <property type="match status" value="1"/>
</dbReference>
<dbReference type="Gene3D" id="3.40.630.10">
    <property type="entry name" value="Zn peptidases"/>
    <property type="match status" value="1"/>
</dbReference>
<feature type="domain" description="Peptidase M28" evidence="2">
    <location>
        <begin position="95"/>
        <end position="287"/>
    </location>
</feature>
<keyword evidence="4" id="KW-0645">Protease</keyword>
<dbReference type="GO" id="GO:0004177">
    <property type="term" value="F:aminopeptidase activity"/>
    <property type="evidence" value="ECO:0007669"/>
    <property type="project" value="UniProtKB-KW"/>
</dbReference>
<dbReference type="Pfam" id="PF04389">
    <property type="entry name" value="Peptidase_M28"/>
    <property type="match status" value="1"/>
</dbReference>
<dbReference type="PANTHER" id="PTHR12147:SF26">
    <property type="entry name" value="PEPTIDASE M28 DOMAIN-CONTAINING PROTEIN"/>
    <property type="match status" value="1"/>
</dbReference>
<protein>
    <submittedName>
        <fullName evidence="4">Aminopeptidase YwaD</fullName>
    </submittedName>
</protein>
<evidence type="ECO:0000313" key="4">
    <source>
        <dbReference type="EMBL" id="SFN36048.1"/>
    </source>
</evidence>
<reference evidence="5" key="1">
    <citation type="submission" date="2016-10" db="EMBL/GenBank/DDBJ databases">
        <authorList>
            <person name="Varghese N."/>
            <person name="Submissions S."/>
        </authorList>
    </citation>
    <scope>NUCLEOTIDE SEQUENCE [LARGE SCALE GENOMIC DNA]</scope>
    <source>
        <strain evidence="5">DSM 25575</strain>
    </source>
</reference>
<dbReference type="PANTHER" id="PTHR12147">
    <property type="entry name" value="METALLOPEPTIDASE M28 FAMILY MEMBER"/>
    <property type="match status" value="1"/>
</dbReference>
<dbReference type="OrthoDB" id="1521787at2"/>
<evidence type="ECO:0000313" key="5">
    <source>
        <dbReference type="Proteomes" id="UP000198769"/>
    </source>
</evidence>
<dbReference type="AlphaFoldDB" id="A0A1I4YDC7"/>
<accession>A0A1I4YDC7</accession>
<evidence type="ECO:0000259" key="3">
    <source>
        <dbReference type="Pfam" id="PF18962"/>
    </source>
</evidence>
<dbReference type="GO" id="GO:0008235">
    <property type="term" value="F:metalloexopeptidase activity"/>
    <property type="evidence" value="ECO:0007669"/>
    <property type="project" value="InterPro"/>
</dbReference>
<keyword evidence="4" id="KW-0031">Aminopeptidase</keyword>
<organism evidence="4 5">
    <name type="scientific">Chryseobacterium oleae</name>
    <dbReference type="NCBI Taxonomy" id="491207"/>
    <lineage>
        <taxon>Bacteria</taxon>
        <taxon>Pseudomonadati</taxon>
        <taxon>Bacteroidota</taxon>
        <taxon>Flavobacteriia</taxon>
        <taxon>Flavobacteriales</taxon>
        <taxon>Weeksellaceae</taxon>
        <taxon>Chryseobacterium group</taxon>
        <taxon>Chryseobacterium</taxon>
    </lineage>
</organism>
<dbReference type="GO" id="GO:0006508">
    <property type="term" value="P:proteolysis"/>
    <property type="evidence" value="ECO:0007669"/>
    <property type="project" value="InterPro"/>
</dbReference>
<dbReference type="RefSeq" id="WP_090024595.1">
    <property type="nucleotide sequence ID" value="NZ_FOVD01000003.1"/>
</dbReference>
<dbReference type="InterPro" id="IPR007484">
    <property type="entry name" value="Peptidase_M28"/>
</dbReference>
<sequence length="395" mass="43021">MKKTITILSVCLATFGGKAQSFIQAYQDRANLVSQTNITTNLQQFANLGIKTTGSTNNANALTWLKNKYTAFGYSASQIVEDPFTFGSTSSKNLVITKTGTLYPNKFVIICGHFDSINGPGVNDNGSGTSIILEAARILRNIPTEYSIKFIHFSGEEQGLRGSTHYVNNVAYQNGVRVLDIKLVFNLDQVGGVMGNNNNTVYCDQDQAGPTSNNAAAAAVTQQLRNCTTLYSPLQTTVDPAENTDYIPFERKGEIITGFFERIRSTYPHTSNDTFANTDPVYIFKIGKATVGALQHFAVATSTNSLVMNTKETVSNNSLEEVSIYPNPSKDIINIELPRTTGKDFSFEITELSGKVLLKKNNETKINISGLAAGAYIGVIKADGQTAVRKILIER</sequence>
<dbReference type="InterPro" id="IPR045175">
    <property type="entry name" value="M28_fam"/>
</dbReference>